<feature type="region of interest" description="Disordered" evidence="3">
    <location>
        <begin position="142"/>
        <end position="177"/>
    </location>
</feature>
<accession>A0A9W8B8H9</accession>
<feature type="domain" description="RRM" evidence="4">
    <location>
        <begin position="63"/>
        <end position="140"/>
    </location>
</feature>
<dbReference type="EMBL" id="JANBQB010000067">
    <property type="protein sequence ID" value="KAJ1983162.1"/>
    <property type="molecule type" value="Genomic_DNA"/>
</dbReference>
<dbReference type="GO" id="GO:0005737">
    <property type="term" value="C:cytoplasm"/>
    <property type="evidence" value="ECO:0007669"/>
    <property type="project" value="TreeGrafter"/>
</dbReference>
<proteinExistence type="predicted"/>
<dbReference type="AlphaFoldDB" id="A0A9W8B8H9"/>
<evidence type="ECO:0000256" key="2">
    <source>
        <dbReference type="PROSITE-ProRule" id="PRU00176"/>
    </source>
</evidence>
<evidence type="ECO:0000256" key="3">
    <source>
        <dbReference type="SAM" id="MobiDB-lite"/>
    </source>
</evidence>
<dbReference type="OrthoDB" id="4726at2759"/>
<dbReference type="InterPro" id="IPR000504">
    <property type="entry name" value="RRM_dom"/>
</dbReference>
<evidence type="ECO:0000313" key="5">
    <source>
        <dbReference type="EMBL" id="KAJ1983162.1"/>
    </source>
</evidence>
<dbReference type="CDD" id="cd12306">
    <property type="entry name" value="RRM_II_PABPs"/>
    <property type="match status" value="1"/>
</dbReference>
<dbReference type="Proteomes" id="UP001151582">
    <property type="component" value="Unassembled WGS sequence"/>
</dbReference>
<dbReference type="InterPro" id="IPR035979">
    <property type="entry name" value="RBD_domain_sf"/>
</dbReference>
<keyword evidence="6" id="KW-1185">Reference proteome</keyword>
<protein>
    <submittedName>
        <fullName evidence="5">Poly(A) binding protein Pab2</fullName>
    </submittedName>
</protein>
<feature type="compositionally biased region" description="Low complexity" evidence="3">
    <location>
        <begin position="1"/>
        <end position="14"/>
    </location>
</feature>
<gene>
    <name evidence="5" type="primary">PAB2</name>
    <name evidence="5" type="ORF">H4R34_001448</name>
</gene>
<dbReference type="PROSITE" id="PS50102">
    <property type="entry name" value="RRM"/>
    <property type="match status" value="1"/>
</dbReference>
<evidence type="ECO:0000256" key="1">
    <source>
        <dbReference type="ARBA" id="ARBA00022884"/>
    </source>
</evidence>
<name>A0A9W8B8H9_9FUNG</name>
<dbReference type="SUPFAM" id="SSF54928">
    <property type="entry name" value="RNA-binding domain, RBD"/>
    <property type="match status" value="1"/>
</dbReference>
<reference evidence="5" key="1">
    <citation type="submission" date="2022-07" db="EMBL/GenBank/DDBJ databases">
        <title>Phylogenomic reconstructions and comparative analyses of Kickxellomycotina fungi.</title>
        <authorList>
            <person name="Reynolds N.K."/>
            <person name="Stajich J.E."/>
            <person name="Barry K."/>
            <person name="Grigoriev I.V."/>
            <person name="Crous P."/>
            <person name="Smith M.E."/>
        </authorList>
    </citation>
    <scope>NUCLEOTIDE SEQUENCE</scope>
    <source>
        <strain evidence="5">RSA 567</strain>
    </source>
</reference>
<feature type="region of interest" description="Disordered" evidence="3">
    <location>
        <begin position="1"/>
        <end position="24"/>
    </location>
</feature>
<dbReference type="PANTHER" id="PTHR23236">
    <property type="entry name" value="EUKARYOTIC TRANSLATION INITIATION FACTOR 4B/4H"/>
    <property type="match status" value="1"/>
</dbReference>
<dbReference type="Pfam" id="PF00076">
    <property type="entry name" value="RRM_1"/>
    <property type="match status" value="1"/>
</dbReference>
<evidence type="ECO:0000259" key="4">
    <source>
        <dbReference type="PROSITE" id="PS50102"/>
    </source>
</evidence>
<evidence type="ECO:0000313" key="6">
    <source>
        <dbReference type="Proteomes" id="UP001151582"/>
    </source>
</evidence>
<dbReference type="SMART" id="SM00360">
    <property type="entry name" value="RRM"/>
    <property type="match status" value="1"/>
</dbReference>
<comment type="caution">
    <text evidence="5">The sequence shown here is derived from an EMBL/GenBank/DDBJ whole genome shotgun (WGS) entry which is preliminary data.</text>
</comment>
<dbReference type="Gene3D" id="3.30.70.330">
    <property type="match status" value="1"/>
</dbReference>
<dbReference type="InterPro" id="IPR012677">
    <property type="entry name" value="Nucleotide-bd_a/b_plait_sf"/>
</dbReference>
<dbReference type="GO" id="GO:0008143">
    <property type="term" value="F:poly(A) binding"/>
    <property type="evidence" value="ECO:0007669"/>
    <property type="project" value="TreeGrafter"/>
</dbReference>
<keyword evidence="1 2" id="KW-0694">RNA-binding</keyword>
<dbReference type="PANTHER" id="PTHR23236:SF12">
    <property type="entry name" value="EUKARYOTIC INITIATION FACTOR 4B-RELATED"/>
    <property type="match status" value="1"/>
</dbReference>
<sequence>MSEPTETPQAATAALSTEDQELEAMRQRVQQMEEEAAKLRQMHEEVEKKMGQPDPEKNEADLRSVYVGNVDYAVTPEELQKHFESSGVINRVTILCDKFTGHPKGYAFIEFAEPDSIKSALAQNESLLHGRPLKVTEKRANVPGMHRGRGGFRGRRPYGRPRGRGGYRGRRGFYTPY</sequence>
<organism evidence="5 6">
    <name type="scientific">Dimargaris verticillata</name>
    <dbReference type="NCBI Taxonomy" id="2761393"/>
    <lineage>
        <taxon>Eukaryota</taxon>
        <taxon>Fungi</taxon>
        <taxon>Fungi incertae sedis</taxon>
        <taxon>Zoopagomycota</taxon>
        <taxon>Kickxellomycotina</taxon>
        <taxon>Dimargaritomycetes</taxon>
        <taxon>Dimargaritales</taxon>
        <taxon>Dimargaritaceae</taxon>
        <taxon>Dimargaris</taxon>
    </lineage>
</organism>
<feature type="compositionally biased region" description="Basic residues" evidence="3">
    <location>
        <begin position="146"/>
        <end position="171"/>
    </location>
</feature>